<dbReference type="EMBL" id="CP001988">
    <property type="protein sequence ID" value="ADE72404.1"/>
    <property type="molecule type" value="Genomic_DNA"/>
</dbReference>
<sequence length="47" mass="5751">MTTNRQFYFLWYTNISSPCLLRNCYIKGNQTEKFQTFNIIIFLTTYI</sequence>
<protein>
    <submittedName>
        <fullName evidence="1">Uncharacterized protein</fullName>
    </submittedName>
</protein>
<evidence type="ECO:0000313" key="1">
    <source>
        <dbReference type="EMBL" id="ADE72404.1"/>
    </source>
</evidence>
<evidence type="ECO:0000313" key="2">
    <source>
        <dbReference type="Proteomes" id="UP000000935"/>
    </source>
</evidence>
<dbReference type="Proteomes" id="UP000000935">
    <property type="component" value="Plasmid pBM500"/>
</dbReference>
<proteinExistence type="predicted"/>
<geneLocation type="plasmid" evidence="1 2">
    <name>pBM500</name>
</geneLocation>
<reference evidence="1 2" key="1">
    <citation type="journal article" date="2011" name="J. Bacteriol.">
        <title>Genome sequences of the biotechnologically important Bacillus megaterium strains QM B1551 and DSM319.</title>
        <authorList>
            <person name="Eppinger M."/>
            <person name="Bunk B."/>
            <person name="Johns M.A."/>
            <person name="Edirisinghe J.N."/>
            <person name="Kutumbaka K.K."/>
            <person name="Koenig S.S."/>
            <person name="Huot Creasy H."/>
            <person name="Rosovitz M.J."/>
            <person name="Riley D.R."/>
            <person name="Daugherty S."/>
            <person name="Martin M."/>
            <person name="Elbourne L.D."/>
            <person name="Paulsen I."/>
            <person name="Biedendieck R."/>
            <person name="Braun C."/>
            <person name="Grayburn S."/>
            <person name="Dhingra S."/>
            <person name="Lukyanchuk V."/>
            <person name="Ball B."/>
            <person name="Ul-Qamar R."/>
            <person name="Seibel J."/>
            <person name="Bremer E."/>
            <person name="Jahn D."/>
            <person name="Ravel J."/>
            <person name="Vary P.S."/>
        </authorList>
    </citation>
    <scope>NUCLEOTIDE SEQUENCE [LARGE SCALE GENOMIC DNA]</scope>
    <source>
        <strain evidence="2">ATCC 12872 / QMB1551</strain>
        <plasmid evidence="1">pBM500</plasmid>
    </source>
</reference>
<name>D5E3M9_PRIM1</name>
<dbReference type="HOGENOM" id="CLU_3164751_0_0_9"/>
<gene>
    <name evidence="1" type="ordered locus">BMQ_pBM50065</name>
</gene>
<dbReference type="AlphaFoldDB" id="D5E3M9"/>
<organism evidence="1 2">
    <name type="scientific">Priestia megaterium (strain ATCC 12872 / QMB1551)</name>
    <name type="common">Bacillus megaterium</name>
    <dbReference type="NCBI Taxonomy" id="545693"/>
    <lineage>
        <taxon>Bacteria</taxon>
        <taxon>Bacillati</taxon>
        <taxon>Bacillota</taxon>
        <taxon>Bacilli</taxon>
        <taxon>Bacillales</taxon>
        <taxon>Bacillaceae</taxon>
        <taxon>Priestia</taxon>
    </lineage>
</organism>
<keyword evidence="1" id="KW-0614">Plasmid</keyword>
<accession>D5E3M9</accession>
<dbReference type="KEGG" id="bmq:BMQ_pBM50065"/>
<keyword evidence="2" id="KW-1185">Reference proteome</keyword>